<evidence type="ECO:0000259" key="1">
    <source>
        <dbReference type="Pfam" id="PF12697"/>
    </source>
</evidence>
<dbReference type="GO" id="GO:0016787">
    <property type="term" value="F:hydrolase activity"/>
    <property type="evidence" value="ECO:0007669"/>
    <property type="project" value="UniProtKB-KW"/>
</dbReference>
<dbReference type="EMBL" id="SDGZ01000028">
    <property type="protein sequence ID" value="TYC47852.1"/>
    <property type="molecule type" value="Genomic_DNA"/>
</dbReference>
<dbReference type="OrthoDB" id="9805423at2"/>
<organism evidence="2 3">
    <name type="scientific">Weissella muntiaci</name>
    <dbReference type="NCBI Taxonomy" id="2508881"/>
    <lineage>
        <taxon>Bacteria</taxon>
        <taxon>Bacillati</taxon>
        <taxon>Bacillota</taxon>
        <taxon>Bacilli</taxon>
        <taxon>Lactobacillales</taxon>
        <taxon>Lactobacillaceae</taxon>
        <taxon>Weissella</taxon>
    </lineage>
</organism>
<protein>
    <submittedName>
        <fullName evidence="2">Alpha/beta hydrolase</fullName>
    </submittedName>
</protein>
<comment type="caution">
    <text evidence="2">The sequence shown here is derived from an EMBL/GenBank/DDBJ whole genome shotgun (WGS) entry which is preliminary data.</text>
</comment>
<dbReference type="AlphaFoldDB" id="A0A6C2C242"/>
<dbReference type="InterPro" id="IPR050266">
    <property type="entry name" value="AB_hydrolase_sf"/>
</dbReference>
<feature type="domain" description="AB hydrolase-1" evidence="1">
    <location>
        <begin position="26"/>
        <end position="263"/>
    </location>
</feature>
<dbReference type="Pfam" id="PF12697">
    <property type="entry name" value="Abhydrolase_6"/>
    <property type="match status" value="1"/>
</dbReference>
<keyword evidence="2" id="KW-0378">Hydrolase</keyword>
<dbReference type="InterPro" id="IPR029058">
    <property type="entry name" value="AB_hydrolase_fold"/>
</dbReference>
<dbReference type="SUPFAM" id="SSF53474">
    <property type="entry name" value="alpha/beta-Hydrolases"/>
    <property type="match status" value="1"/>
</dbReference>
<sequence>MKFVDEETKSQLFFEKHGDGRHKLMVIHGYGMDHRSMEWAVQMALGDQDNVQIIYVDLPGMGKSTDVELSLNADKVVDILLRLLDYIADGDSTVDLLGFSYGGYLVQGMLSKASERIGQFMLLAPAYYGDFSQRSLPEQVNFDLEITDPIHTQEYGDHYLQLTGIPSLNGYSKFAENVQVGFNDANNEYLDVYSKTGYVFKDEHRVHHTLVDNKGIIVLSMADHIVGYKDILSAASNYPETDYILLRNAGHIIHVDVADKVVQIIQSFFNY</sequence>
<gene>
    <name evidence="2" type="ORF">ESZ50_10890</name>
</gene>
<keyword evidence="3" id="KW-1185">Reference proteome</keyword>
<evidence type="ECO:0000313" key="2">
    <source>
        <dbReference type="EMBL" id="TYC47852.1"/>
    </source>
</evidence>
<proteinExistence type="predicted"/>
<evidence type="ECO:0000313" key="3">
    <source>
        <dbReference type="Proteomes" id="UP000371977"/>
    </source>
</evidence>
<dbReference type="Gene3D" id="3.40.50.1820">
    <property type="entry name" value="alpha/beta hydrolase"/>
    <property type="match status" value="1"/>
</dbReference>
<dbReference type="RefSeq" id="WP_148623903.1">
    <property type="nucleotide sequence ID" value="NZ_SDGZ01000028.1"/>
</dbReference>
<accession>A0A6C2C242</accession>
<dbReference type="Proteomes" id="UP000371977">
    <property type="component" value="Unassembled WGS sequence"/>
</dbReference>
<reference evidence="2 3" key="1">
    <citation type="submission" date="2019-01" db="EMBL/GenBank/DDBJ databases">
        <title>Weissella sp. nov., a novel lactic acid bacterium isolated from animal feces.</title>
        <authorList>
            <person name="Wang L.-T."/>
        </authorList>
    </citation>
    <scope>NUCLEOTIDE SEQUENCE [LARGE SCALE GENOMIC DNA]</scope>
    <source>
        <strain evidence="2 3">8H-2</strain>
    </source>
</reference>
<dbReference type="InterPro" id="IPR000073">
    <property type="entry name" value="AB_hydrolase_1"/>
</dbReference>
<dbReference type="PANTHER" id="PTHR43798">
    <property type="entry name" value="MONOACYLGLYCEROL LIPASE"/>
    <property type="match status" value="1"/>
</dbReference>
<name>A0A6C2C242_9LACO</name>
<dbReference type="PANTHER" id="PTHR43798:SF6">
    <property type="entry name" value="HYDROLASE, PUTATIVE (AFU_ORTHOLOGUE AFUA_4G13070)-RELATED"/>
    <property type="match status" value="1"/>
</dbReference>